<dbReference type="NCBIfam" id="TIGR01201">
    <property type="entry name" value="HU_rel"/>
    <property type="match status" value="1"/>
</dbReference>
<comment type="caution">
    <text evidence="3">The sequence shown here is derived from an EMBL/GenBank/DDBJ whole genome shotgun (WGS) entry which is preliminary data.</text>
</comment>
<reference evidence="3 4" key="1">
    <citation type="submission" date="2020-08" db="EMBL/GenBank/DDBJ databases">
        <title>Genomic Encyclopedia of Type Strains, Phase IV (KMG-IV): sequencing the most valuable type-strain genomes for metagenomic binning, comparative biology and taxonomic classification.</title>
        <authorList>
            <person name="Goeker M."/>
        </authorList>
    </citation>
    <scope>NUCLEOTIDE SEQUENCE [LARGE SCALE GENOMIC DNA]</scope>
    <source>
        <strain evidence="3 4">DSM 102983</strain>
    </source>
</reference>
<dbReference type="Pfam" id="PF18291">
    <property type="entry name" value="HU-HIG"/>
    <property type="match status" value="1"/>
</dbReference>
<gene>
    <name evidence="3" type="ORF">GGQ57_002877</name>
</gene>
<dbReference type="RefSeq" id="WP_122351828.1">
    <property type="nucleotide sequence ID" value="NZ_BMPB01000005.1"/>
</dbReference>
<evidence type="ECO:0000313" key="3">
    <source>
        <dbReference type="EMBL" id="MBB4622968.1"/>
    </source>
</evidence>
<feature type="domain" description="HU" evidence="2">
    <location>
        <begin position="1"/>
        <end position="123"/>
    </location>
</feature>
<dbReference type="InterPro" id="IPR005902">
    <property type="entry name" value="HU_DNA-bd_put"/>
</dbReference>
<name>A0ABR6KN73_9BACT</name>
<dbReference type="InterPro" id="IPR010992">
    <property type="entry name" value="IHF-like_DNA-bd_dom_sf"/>
</dbReference>
<evidence type="ECO:0000313" key="4">
    <source>
        <dbReference type="Proteomes" id="UP000533637"/>
    </source>
</evidence>
<dbReference type="Proteomes" id="UP000533637">
    <property type="component" value="Unassembled WGS sequence"/>
</dbReference>
<dbReference type="SUPFAM" id="SSF47729">
    <property type="entry name" value="IHF-like DNA-binding proteins"/>
    <property type="match status" value="1"/>
</dbReference>
<keyword evidence="4" id="KW-1185">Reference proteome</keyword>
<sequence length="150" mass="16256">MAVQYHLVLRKNMSKEVEEGKEKLYYAQTRATRTCGFDELCDLIAESSTASSGDVKVVLDRMNKFAAKALERGEVVQLGELGSLQLIMGSKGSATTEGFSSTLLKKARLCFRPGTILRNTTQVAKGERTTIDVTPVTPPTGGGGDRPEIE</sequence>
<keyword evidence="1" id="KW-0238">DNA-binding</keyword>
<proteinExistence type="predicted"/>
<protein>
    <submittedName>
        <fullName evidence="3">Histone-like DNA-binding protein</fullName>
    </submittedName>
</protein>
<organism evidence="3 4">
    <name type="scientific">Parabacteroides faecis</name>
    <dbReference type="NCBI Taxonomy" id="1217282"/>
    <lineage>
        <taxon>Bacteria</taxon>
        <taxon>Pseudomonadati</taxon>
        <taxon>Bacteroidota</taxon>
        <taxon>Bacteroidia</taxon>
        <taxon>Bacteroidales</taxon>
        <taxon>Tannerellaceae</taxon>
        <taxon>Parabacteroides</taxon>
    </lineage>
</organism>
<evidence type="ECO:0000256" key="1">
    <source>
        <dbReference type="ARBA" id="ARBA00023125"/>
    </source>
</evidence>
<dbReference type="EMBL" id="JACHOC010000005">
    <property type="protein sequence ID" value="MBB4622968.1"/>
    <property type="molecule type" value="Genomic_DNA"/>
</dbReference>
<accession>A0ABR6KN73</accession>
<evidence type="ECO:0000259" key="2">
    <source>
        <dbReference type="Pfam" id="PF18291"/>
    </source>
</evidence>
<dbReference type="InterPro" id="IPR041607">
    <property type="entry name" value="HU-HIG"/>
</dbReference>